<name>A0A2Z4AFX8_9BACT</name>
<keyword evidence="1" id="KW-0812">Transmembrane</keyword>
<evidence type="ECO:0000256" key="1">
    <source>
        <dbReference type="SAM" id="Phobius"/>
    </source>
</evidence>
<gene>
    <name evidence="2" type="ORF">DF168_00136</name>
</gene>
<dbReference type="AlphaFoldDB" id="A0A2Z4AFX8"/>
<proteinExistence type="predicted"/>
<evidence type="ECO:0000313" key="2">
    <source>
        <dbReference type="EMBL" id="AWT58964.1"/>
    </source>
</evidence>
<dbReference type="EMBL" id="CP029803">
    <property type="protein sequence ID" value="AWT58964.1"/>
    <property type="molecule type" value="Genomic_DNA"/>
</dbReference>
<sequence length="56" mass="6226">MLCVLLGIGEIRLYFVLFVILLIVPRGGLFSFEFSKSAQLFPKDSGIIKAVKLKPV</sequence>
<dbReference type="Proteomes" id="UP000247465">
    <property type="component" value="Chromosome"/>
</dbReference>
<keyword evidence="1" id="KW-0472">Membrane</keyword>
<dbReference type="KEGG" id="mtar:DF168_00136"/>
<accession>A0A2Z4AFX8</accession>
<keyword evidence="1" id="KW-1133">Transmembrane helix</keyword>
<reference evidence="2 3" key="1">
    <citation type="submission" date="2018-06" db="EMBL/GenBank/DDBJ databases">
        <title>Draft Genome Sequence of a Novel Marine Bacterium Related to the Verrucomicrobia.</title>
        <authorList>
            <person name="Vosseberg J."/>
            <person name="Martijn J."/>
            <person name="Ettema T.J.G."/>
        </authorList>
    </citation>
    <scope>NUCLEOTIDE SEQUENCE [LARGE SCALE GENOMIC DNA]</scope>
    <source>
        <strain evidence="2">TARA_B100001123</strain>
    </source>
</reference>
<feature type="transmembrane region" description="Helical" evidence="1">
    <location>
        <begin position="12"/>
        <end position="32"/>
    </location>
</feature>
<protein>
    <submittedName>
        <fullName evidence="2">Uncharacterized protein</fullName>
    </submittedName>
</protein>
<evidence type="ECO:0000313" key="3">
    <source>
        <dbReference type="Proteomes" id="UP000247465"/>
    </source>
</evidence>
<organism evidence="2 3">
    <name type="scientific">Candidatus Moanibacter tarae</name>
    <dbReference type="NCBI Taxonomy" id="2200854"/>
    <lineage>
        <taxon>Bacteria</taxon>
        <taxon>Pseudomonadati</taxon>
        <taxon>Verrucomicrobiota</taxon>
        <taxon>Opitutia</taxon>
        <taxon>Puniceicoccales</taxon>
        <taxon>Puniceicoccales incertae sedis</taxon>
        <taxon>Candidatus Moanibacter</taxon>
    </lineage>
</organism>